<comment type="caution">
    <text evidence="2">The sequence shown here is derived from an EMBL/GenBank/DDBJ whole genome shotgun (WGS) entry which is preliminary data.</text>
</comment>
<protein>
    <submittedName>
        <fullName evidence="2">Uncharacterized protein</fullName>
    </submittedName>
</protein>
<gene>
    <name evidence="2" type="ORF">EYF80_041981</name>
</gene>
<proteinExistence type="predicted"/>
<sequence>MQQTGGLEAGSSPRGSWISLGLQNKPQVVCLSASGSLRRTPRRENVSPAAPCSLGSVRHPAADGAPLLLGARTDAYPVHGSWGTGGRRPPRRLSACRFRLVVPASPAASGGLIPGDGDSRVNVQDLL</sequence>
<dbReference type="Proteomes" id="UP000314294">
    <property type="component" value="Unassembled WGS sequence"/>
</dbReference>
<dbReference type="AlphaFoldDB" id="A0A4Z2G2V3"/>
<evidence type="ECO:0000256" key="1">
    <source>
        <dbReference type="SAM" id="MobiDB-lite"/>
    </source>
</evidence>
<evidence type="ECO:0000313" key="2">
    <source>
        <dbReference type="EMBL" id="TNN47838.1"/>
    </source>
</evidence>
<dbReference type="EMBL" id="SRLO01000723">
    <property type="protein sequence ID" value="TNN47838.1"/>
    <property type="molecule type" value="Genomic_DNA"/>
</dbReference>
<reference evidence="2 3" key="1">
    <citation type="submission" date="2019-03" db="EMBL/GenBank/DDBJ databases">
        <title>First draft genome of Liparis tanakae, snailfish: a comprehensive survey of snailfish specific genes.</title>
        <authorList>
            <person name="Kim W."/>
            <person name="Song I."/>
            <person name="Jeong J.-H."/>
            <person name="Kim D."/>
            <person name="Kim S."/>
            <person name="Ryu S."/>
            <person name="Song J.Y."/>
            <person name="Lee S.K."/>
        </authorList>
    </citation>
    <scope>NUCLEOTIDE SEQUENCE [LARGE SCALE GENOMIC DNA]</scope>
    <source>
        <tissue evidence="2">Muscle</tissue>
    </source>
</reference>
<keyword evidence="3" id="KW-1185">Reference proteome</keyword>
<organism evidence="2 3">
    <name type="scientific">Liparis tanakae</name>
    <name type="common">Tanaka's snailfish</name>
    <dbReference type="NCBI Taxonomy" id="230148"/>
    <lineage>
        <taxon>Eukaryota</taxon>
        <taxon>Metazoa</taxon>
        <taxon>Chordata</taxon>
        <taxon>Craniata</taxon>
        <taxon>Vertebrata</taxon>
        <taxon>Euteleostomi</taxon>
        <taxon>Actinopterygii</taxon>
        <taxon>Neopterygii</taxon>
        <taxon>Teleostei</taxon>
        <taxon>Neoteleostei</taxon>
        <taxon>Acanthomorphata</taxon>
        <taxon>Eupercaria</taxon>
        <taxon>Perciformes</taxon>
        <taxon>Cottioidei</taxon>
        <taxon>Cottales</taxon>
        <taxon>Liparidae</taxon>
        <taxon>Liparis</taxon>
    </lineage>
</organism>
<evidence type="ECO:0000313" key="3">
    <source>
        <dbReference type="Proteomes" id="UP000314294"/>
    </source>
</evidence>
<name>A0A4Z2G2V3_9TELE</name>
<feature type="region of interest" description="Disordered" evidence="1">
    <location>
        <begin position="35"/>
        <end position="57"/>
    </location>
</feature>
<accession>A0A4Z2G2V3</accession>